<dbReference type="GO" id="GO:0010468">
    <property type="term" value="P:regulation of gene expression"/>
    <property type="evidence" value="ECO:0007669"/>
    <property type="project" value="TreeGrafter"/>
</dbReference>
<feature type="domain" description="C2H2-type" evidence="7">
    <location>
        <begin position="818"/>
        <end position="845"/>
    </location>
</feature>
<evidence type="ECO:0000256" key="2">
    <source>
        <dbReference type="ARBA" id="ARBA00022737"/>
    </source>
</evidence>
<dbReference type="PROSITE" id="PS50157">
    <property type="entry name" value="ZINC_FINGER_C2H2_2"/>
    <property type="match status" value="2"/>
</dbReference>
<dbReference type="InterPro" id="IPR036236">
    <property type="entry name" value="Znf_C2H2_sf"/>
</dbReference>
<evidence type="ECO:0000256" key="5">
    <source>
        <dbReference type="PROSITE-ProRule" id="PRU00042"/>
    </source>
</evidence>
<dbReference type="Proteomes" id="UP000507470">
    <property type="component" value="Unassembled WGS sequence"/>
</dbReference>
<feature type="compositionally biased region" description="Polar residues" evidence="6">
    <location>
        <begin position="1043"/>
        <end position="1055"/>
    </location>
</feature>
<protein>
    <recommendedName>
        <fullName evidence="7">C2H2-type domain-containing protein</fullName>
    </recommendedName>
</protein>
<dbReference type="AlphaFoldDB" id="A0A6J8CQ06"/>
<evidence type="ECO:0000256" key="4">
    <source>
        <dbReference type="ARBA" id="ARBA00022833"/>
    </source>
</evidence>
<sequence>MFGCPSCKFKDADEKTVKKHTKIKHGVSIGEITIKTRNDKIRMYKVPCGESGIKSEDNKKQLSGGIAFKCKACKRTFKNRNACMYHAISALCNKMLKGCSHCDYKDMSTDNVESHIKKVHKEKNVKVMELPMEAKVEMISTPPSTKMNVTNSGTIAFFKKGTSGYICRLCDFKCNNSTAVIKHQNMHNASPKYGCPYCDMKSNWSKSVKNHVSLRHQEQEQIVQSLNQNTEQTSLKDKSTDIISTVSKTTEDDKGNKCIMHKCLQCNYRCETYSGVSRHIKRNESCNVPRFKCIDCHKFTSLNEIEVKEHMRTAHNSKKTPGICSLKEMTKMIIVRKKSSTRTPALSEKDSSTDKSRIAEKFSGMKDIETKVIKCPVLSCNCKDKIIKVIEHYRREHPSKVMKCKMCTMSSKSLGIMFKHFQDFHKLEEYYSTNFLTCSGTRDDIKSKSMKNDILTNDNIREQEVKANAHKLYHCDRCEFVSKAKNSTRRHIYRHMNYKRYLCRLCKAEFLDRSACENHMAIHNTESEEFDKITNERLEKEVEGILENNMVLGSKESDNSNSIERVKSKKKEDNLETISETKSKTKQNMKSDFKNKNEIIKDCKGALSNKVEKKRTSDIQKVDFTNLSADAFNQANFIREEQNKNTQEIEYLCTKCPYKSIARHCALCHTYRHMPKCMKCPYCNFQSYPRSDITRHVRNTHADKAVHVIDLRHQTLDGKEKPRSPDKKRKKTILDFDAEIFTSEGSSDEEEEKRRKKPLQKTSGGSESPKTDDKIRKIIYSCNLCDYSTDVLYLYRQHLTFHPGFKHQIQGTSLESKNKCGYCGYIATNSKEFDKHMERHLNSRPYNCPYCQFSQYNQASVRYHIQNKHPGEKVEVLKDRSSSCLTGDGKIPKVMLVNIEPNILLRDIFTMESESFEELLINANVSVIDLHSIPDEQFGNVSKLLGVNGDEDEWKPSPQKKRKVIEETEETDEEGRDHSDIEVDARNYCDASDHDTNSTNDGTHIADDESHNGEGEHISEEKYRNKGDRSIDKTVNEKKKSAKMNTPSTTNVSSTEYEDISDTEMDSENGAIFKMNEQKFYVKSELTYEDISDTDDF</sequence>
<keyword evidence="4" id="KW-0862">Zinc</keyword>
<evidence type="ECO:0000256" key="6">
    <source>
        <dbReference type="SAM" id="MobiDB-lite"/>
    </source>
</evidence>
<evidence type="ECO:0000256" key="1">
    <source>
        <dbReference type="ARBA" id="ARBA00022723"/>
    </source>
</evidence>
<proteinExistence type="predicted"/>
<organism evidence="8 9">
    <name type="scientific">Mytilus coruscus</name>
    <name type="common">Sea mussel</name>
    <dbReference type="NCBI Taxonomy" id="42192"/>
    <lineage>
        <taxon>Eukaryota</taxon>
        <taxon>Metazoa</taxon>
        <taxon>Spiralia</taxon>
        <taxon>Lophotrochozoa</taxon>
        <taxon>Mollusca</taxon>
        <taxon>Bivalvia</taxon>
        <taxon>Autobranchia</taxon>
        <taxon>Pteriomorphia</taxon>
        <taxon>Mytilida</taxon>
        <taxon>Mytiloidea</taxon>
        <taxon>Mytilidae</taxon>
        <taxon>Mytilinae</taxon>
        <taxon>Mytilus</taxon>
    </lineage>
</organism>
<evidence type="ECO:0000313" key="8">
    <source>
        <dbReference type="EMBL" id="CAC5396982.1"/>
    </source>
</evidence>
<keyword evidence="3 5" id="KW-0863">Zinc-finger</keyword>
<dbReference type="GO" id="GO:0008270">
    <property type="term" value="F:zinc ion binding"/>
    <property type="evidence" value="ECO:0007669"/>
    <property type="project" value="UniProtKB-KW"/>
</dbReference>
<name>A0A6J8CQ06_MYTCO</name>
<dbReference type="PANTHER" id="PTHR24403">
    <property type="entry name" value="ZINC FINGER PROTEIN"/>
    <property type="match status" value="1"/>
</dbReference>
<feature type="domain" description="C2H2-type" evidence="7">
    <location>
        <begin position="501"/>
        <end position="528"/>
    </location>
</feature>
<feature type="region of interest" description="Disordered" evidence="6">
    <location>
        <begin position="948"/>
        <end position="1064"/>
    </location>
</feature>
<evidence type="ECO:0000259" key="7">
    <source>
        <dbReference type="PROSITE" id="PS50157"/>
    </source>
</evidence>
<feature type="compositionally biased region" description="Basic and acidic residues" evidence="6">
    <location>
        <begin position="564"/>
        <end position="576"/>
    </location>
</feature>
<dbReference type="InterPro" id="IPR050688">
    <property type="entry name" value="Zinc_finger/UBP_domain"/>
</dbReference>
<dbReference type="Gene3D" id="3.30.160.60">
    <property type="entry name" value="Classic Zinc Finger"/>
    <property type="match status" value="4"/>
</dbReference>
<dbReference type="OrthoDB" id="6148173at2759"/>
<dbReference type="EMBL" id="CACVKT020005663">
    <property type="protein sequence ID" value="CAC5396982.1"/>
    <property type="molecule type" value="Genomic_DNA"/>
</dbReference>
<feature type="compositionally biased region" description="Basic and acidic residues" evidence="6">
    <location>
        <begin position="1004"/>
        <end position="1039"/>
    </location>
</feature>
<keyword evidence="9" id="KW-1185">Reference proteome</keyword>
<dbReference type="InterPro" id="IPR013087">
    <property type="entry name" value="Znf_C2H2_type"/>
</dbReference>
<keyword evidence="1" id="KW-0479">Metal-binding</keyword>
<feature type="region of interest" description="Disordered" evidence="6">
    <location>
        <begin position="553"/>
        <end position="576"/>
    </location>
</feature>
<gene>
    <name evidence="8" type="ORF">MCOR_31479</name>
</gene>
<reference evidence="8 9" key="1">
    <citation type="submission" date="2020-06" db="EMBL/GenBank/DDBJ databases">
        <authorList>
            <person name="Li R."/>
            <person name="Bekaert M."/>
        </authorList>
    </citation>
    <scope>NUCLEOTIDE SEQUENCE [LARGE SCALE GENOMIC DNA]</scope>
    <source>
        <strain evidence="9">wild</strain>
    </source>
</reference>
<accession>A0A6J8CQ06</accession>
<dbReference type="PROSITE" id="PS00028">
    <property type="entry name" value="ZINC_FINGER_C2H2_1"/>
    <property type="match status" value="2"/>
</dbReference>
<evidence type="ECO:0000313" key="9">
    <source>
        <dbReference type="Proteomes" id="UP000507470"/>
    </source>
</evidence>
<dbReference type="PANTHER" id="PTHR24403:SF67">
    <property type="entry name" value="FI01116P-RELATED"/>
    <property type="match status" value="1"/>
</dbReference>
<keyword evidence="2" id="KW-0677">Repeat</keyword>
<evidence type="ECO:0000256" key="3">
    <source>
        <dbReference type="ARBA" id="ARBA00022771"/>
    </source>
</evidence>
<dbReference type="GO" id="GO:0005634">
    <property type="term" value="C:nucleus"/>
    <property type="evidence" value="ECO:0007669"/>
    <property type="project" value="TreeGrafter"/>
</dbReference>
<dbReference type="SUPFAM" id="SSF57667">
    <property type="entry name" value="beta-beta-alpha zinc fingers"/>
    <property type="match status" value="3"/>
</dbReference>
<feature type="region of interest" description="Disordered" evidence="6">
    <location>
        <begin position="744"/>
        <end position="771"/>
    </location>
</feature>
<dbReference type="SMART" id="SM00355">
    <property type="entry name" value="ZnF_C2H2"/>
    <property type="match status" value="16"/>
</dbReference>
<feature type="compositionally biased region" description="Basic and acidic residues" evidence="6">
    <location>
        <begin position="975"/>
        <end position="996"/>
    </location>
</feature>